<dbReference type="Proteomes" id="UP001175271">
    <property type="component" value="Unassembled WGS sequence"/>
</dbReference>
<organism evidence="2 3">
    <name type="scientific">Steinernema hermaphroditum</name>
    <dbReference type="NCBI Taxonomy" id="289476"/>
    <lineage>
        <taxon>Eukaryota</taxon>
        <taxon>Metazoa</taxon>
        <taxon>Ecdysozoa</taxon>
        <taxon>Nematoda</taxon>
        <taxon>Chromadorea</taxon>
        <taxon>Rhabditida</taxon>
        <taxon>Tylenchina</taxon>
        <taxon>Panagrolaimomorpha</taxon>
        <taxon>Strongyloidoidea</taxon>
        <taxon>Steinernematidae</taxon>
        <taxon>Steinernema</taxon>
    </lineage>
</organism>
<gene>
    <name evidence="2" type="ORF">QR680_008840</name>
</gene>
<feature type="compositionally biased region" description="Low complexity" evidence="1">
    <location>
        <begin position="1"/>
        <end position="11"/>
    </location>
</feature>
<dbReference type="AlphaFoldDB" id="A0AA39IKA4"/>
<dbReference type="EMBL" id="JAUCMV010000001">
    <property type="protein sequence ID" value="KAK0424767.1"/>
    <property type="molecule type" value="Genomic_DNA"/>
</dbReference>
<feature type="region of interest" description="Disordered" evidence="1">
    <location>
        <begin position="1"/>
        <end position="20"/>
    </location>
</feature>
<proteinExistence type="predicted"/>
<accession>A0AA39IKA4</accession>
<sequence>MSRARSADSSSLANISPPPTLSRRLCMLAVAALLKRISAAPRGDLRATESDYTKTECRASSRDVAVKSHAPPPAPPPPAIYPSDETTFLGETEILGRPLEVQGERRSLFEKLNRTENTGTMFNL</sequence>
<feature type="compositionally biased region" description="Pro residues" evidence="1">
    <location>
        <begin position="70"/>
        <end position="80"/>
    </location>
</feature>
<protein>
    <submittedName>
        <fullName evidence="2">Uncharacterized protein</fullName>
    </submittedName>
</protein>
<evidence type="ECO:0000313" key="3">
    <source>
        <dbReference type="Proteomes" id="UP001175271"/>
    </source>
</evidence>
<evidence type="ECO:0000313" key="2">
    <source>
        <dbReference type="EMBL" id="KAK0424767.1"/>
    </source>
</evidence>
<reference evidence="2" key="1">
    <citation type="submission" date="2023-06" db="EMBL/GenBank/DDBJ databases">
        <title>Genomic analysis of the entomopathogenic nematode Steinernema hermaphroditum.</title>
        <authorList>
            <person name="Schwarz E.M."/>
            <person name="Heppert J.K."/>
            <person name="Baniya A."/>
            <person name="Schwartz H.T."/>
            <person name="Tan C.-H."/>
            <person name="Antoshechkin I."/>
            <person name="Sternberg P.W."/>
            <person name="Goodrich-Blair H."/>
            <person name="Dillman A.R."/>
        </authorList>
    </citation>
    <scope>NUCLEOTIDE SEQUENCE</scope>
    <source>
        <strain evidence="2">PS9179</strain>
        <tissue evidence="2">Whole animal</tissue>
    </source>
</reference>
<name>A0AA39IKA4_9BILA</name>
<comment type="caution">
    <text evidence="2">The sequence shown here is derived from an EMBL/GenBank/DDBJ whole genome shotgun (WGS) entry which is preliminary data.</text>
</comment>
<feature type="compositionally biased region" description="Basic and acidic residues" evidence="1">
    <location>
        <begin position="44"/>
        <end position="66"/>
    </location>
</feature>
<feature type="region of interest" description="Disordered" evidence="1">
    <location>
        <begin position="44"/>
        <end position="84"/>
    </location>
</feature>
<keyword evidence="3" id="KW-1185">Reference proteome</keyword>
<evidence type="ECO:0000256" key="1">
    <source>
        <dbReference type="SAM" id="MobiDB-lite"/>
    </source>
</evidence>